<keyword evidence="1" id="KW-0812">Transmembrane</keyword>
<evidence type="ECO:0000259" key="2">
    <source>
        <dbReference type="Pfam" id="PF13387"/>
    </source>
</evidence>
<dbReference type="Proteomes" id="UP000183812">
    <property type="component" value="Unassembled WGS sequence"/>
</dbReference>
<dbReference type="Pfam" id="PF13387">
    <property type="entry name" value="Lnb_N"/>
    <property type="match status" value="1"/>
</dbReference>
<evidence type="ECO:0000256" key="1">
    <source>
        <dbReference type="SAM" id="Phobius"/>
    </source>
</evidence>
<protein>
    <recommendedName>
        <fullName evidence="2">Lnb N-terminal periplasmic domain-containing protein</fullName>
    </recommendedName>
</protein>
<dbReference type="EMBL" id="FNAY01000014">
    <property type="protein sequence ID" value="SDF65587.1"/>
    <property type="molecule type" value="Genomic_DNA"/>
</dbReference>
<feature type="transmembrane region" description="Helical" evidence="1">
    <location>
        <begin position="34"/>
        <end position="55"/>
    </location>
</feature>
<dbReference type="AlphaFoldDB" id="A0A1G7MV68"/>
<reference evidence="3 4" key="1">
    <citation type="submission" date="2016-10" db="EMBL/GenBank/DDBJ databases">
        <authorList>
            <person name="de Groot N.N."/>
        </authorList>
    </citation>
    <scope>NUCLEOTIDE SEQUENCE [LARGE SCALE GENOMIC DNA]</scope>
    <source>
        <strain evidence="4">DSM 938 / 37b4</strain>
    </source>
</reference>
<evidence type="ECO:0000313" key="3">
    <source>
        <dbReference type="EMBL" id="SDF65587.1"/>
    </source>
</evidence>
<keyword evidence="1" id="KW-0472">Membrane</keyword>
<feature type="domain" description="Lnb N-terminal periplasmic" evidence="2">
    <location>
        <begin position="123"/>
        <end position="277"/>
    </location>
</feature>
<dbReference type="RefSeq" id="WP_074554957.1">
    <property type="nucleotide sequence ID" value="NZ_CP119563.1"/>
</dbReference>
<feature type="transmembrane region" description="Helical" evidence="1">
    <location>
        <begin position="62"/>
        <end position="80"/>
    </location>
</feature>
<evidence type="ECO:0000313" key="4">
    <source>
        <dbReference type="Proteomes" id="UP000183812"/>
    </source>
</evidence>
<sequence>MIRLLHVLGHVLVVGLILAGTAWAVTAVWLQLSGPVRLIALALLGLTALSALGLWFGDHRGLALALVGLAAVTVGLWYHTITPRQDRDWEIDVARGVTARIEGERVTLSNIRDFDWTSETEATPRWISQEYDLSKLDSLDMFTSVWSRPDIAHLLVSFGFSTGQHVVFSVEIRRERGEKFNEIGGFFRQFEQVLIAATEDDIVKLRTNYRKEQVRLYPVDLTPGQIRDMFLSYLALAQELEQEPRFYNTLTSNCTTAVWQLARRLKPDLPLDRRLVLSGRLPDYLTDLGLIAAVPAAERDAAALITPLGQRHEGTKPFSDLIRGR</sequence>
<proteinExistence type="predicted"/>
<gene>
    <name evidence="3" type="ORF">SAMN04244550_02618</name>
</gene>
<keyword evidence="1" id="KW-1133">Transmembrane helix</keyword>
<organism evidence="3 4">
    <name type="scientific">Rhodobacter capsulatus</name>
    <name type="common">Rhodopseudomonas capsulata</name>
    <dbReference type="NCBI Taxonomy" id="1061"/>
    <lineage>
        <taxon>Bacteria</taxon>
        <taxon>Pseudomonadati</taxon>
        <taxon>Pseudomonadota</taxon>
        <taxon>Alphaproteobacteria</taxon>
        <taxon>Rhodobacterales</taxon>
        <taxon>Rhodobacter group</taxon>
        <taxon>Rhodobacter</taxon>
    </lineage>
</organism>
<name>A0A1G7MV68_RHOCA</name>
<accession>A0A1G7MV68</accession>
<dbReference type="InterPro" id="IPR025178">
    <property type="entry name" value="Lnb_N"/>
</dbReference>
<dbReference type="OrthoDB" id="274718at2"/>